<dbReference type="Proteomes" id="UP000465031">
    <property type="component" value="Chromosome"/>
</dbReference>
<keyword evidence="1" id="KW-0472">Membrane</keyword>
<dbReference type="Proteomes" id="UP000076717">
    <property type="component" value="Unassembled WGS sequence"/>
</dbReference>
<name>A0A162J0G4_9MICO</name>
<keyword evidence="1" id="KW-0812">Transmembrane</keyword>
<protein>
    <submittedName>
        <fullName evidence="2">Uncharacterized protein</fullName>
    </submittedName>
</protein>
<dbReference type="KEGG" id="rte:GSU10_01155"/>
<feature type="transmembrane region" description="Helical" evidence="1">
    <location>
        <begin position="6"/>
        <end position="30"/>
    </location>
</feature>
<dbReference type="EMBL" id="CP047186">
    <property type="protein sequence ID" value="QHC54405.1"/>
    <property type="molecule type" value="Genomic_DNA"/>
</dbReference>
<reference evidence="3" key="2">
    <citation type="submission" date="2019-12" db="EMBL/GenBank/DDBJ databases">
        <title>Complete and Draft Genome Sequences of New Strains and Members of Some Known Species of the Genus Rathayibacter isolated from Plants.</title>
        <authorList>
            <person name="Tarlachkov S.V."/>
            <person name="Starodumova I.P."/>
            <person name="Dorofeeva L.V."/>
            <person name="Prisyazhnaya N.V."/>
            <person name="Leyn S.A."/>
            <person name="Zlamal J.E."/>
            <person name="Elane M.L."/>
            <person name="Osterman A.L."/>
            <person name="Nadler S.A."/>
            <person name="Subbotin S.A."/>
            <person name="Evtushenko L.I."/>
        </authorList>
    </citation>
    <scope>NUCLEOTIDE SEQUENCE</scope>
    <source>
        <strain evidence="3">VKM Ac-2761</strain>
    </source>
</reference>
<reference evidence="5" key="3">
    <citation type="submission" date="2019-12" db="EMBL/GenBank/DDBJ databases">
        <title>Complete and draft genome sequences of new strains and members of some known species of the genus Rathayibacter isolated from plants.</title>
        <authorList>
            <person name="Tarlachkov S.V."/>
            <person name="Starodumova I.P."/>
            <person name="Dorofeeva L.V."/>
            <person name="Prisyazhnaya N.V."/>
            <person name="Leyn S."/>
            <person name="Zlamal J."/>
            <person name="Elan M."/>
            <person name="Osterman A.L."/>
            <person name="Nadler S."/>
            <person name="Subbotin S.A."/>
            <person name="Evtushenko L.I."/>
        </authorList>
    </citation>
    <scope>NUCLEOTIDE SEQUENCE [LARGE SCALE GENOMIC DNA]</scope>
    <source>
        <strain evidence="5">VKM Ac-2761</strain>
    </source>
</reference>
<evidence type="ECO:0000313" key="5">
    <source>
        <dbReference type="Proteomes" id="UP000465031"/>
    </source>
</evidence>
<sequence>MAAPIGAGIGVVTATVVYGALLAVVAVGLARRLSGLLDREQSSEPAVREQV</sequence>
<evidence type="ECO:0000313" key="3">
    <source>
        <dbReference type="EMBL" id="QHC54405.1"/>
    </source>
</evidence>
<dbReference type="RefSeq" id="WP_158286128.1">
    <property type="nucleotide sequence ID" value="NZ_CP047186.1"/>
</dbReference>
<reference evidence="2 4" key="1">
    <citation type="submission" date="2015-08" db="EMBL/GenBank/DDBJ databases">
        <title>Draft Genome Sequence of Rathayibacter sp. Strain VKM Ac-2596 Isolated from Leaf Gall Induced by Plant-Parasitic Nematodes.</title>
        <authorList>
            <person name="Vasilenko O.V."/>
            <person name="Starodumova I.P."/>
            <person name="Tarlachkov S.V."/>
            <person name="Dorofeeva L.V."/>
            <person name="Evtushenko L.I."/>
        </authorList>
    </citation>
    <scope>NUCLEOTIDE SEQUENCE [LARGE SCALE GENOMIC DNA]</scope>
    <source>
        <strain evidence="2 4">VKM Ac-2596</strain>
    </source>
</reference>
<keyword evidence="4" id="KW-1185">Reference proteome</keyword>
<evidence type="ECO:0000256" key="1">
    <source>
        <dbReference type="SAM" id="Phobius"/>
    </source>
</evidence>
<proteinExistence type="predicted"/>
<keyword evidence="1" id="KW-1133">Transmembrane helix</keyword>
<organism evidence="2 4">
    <name type="scientific">Rathayibacter tanaceti</name>
    <dbReference type="NCBI Taxonomy" id="1671680"/>
    <lineage>
        <taxon>Bacteria</taxon>
        <taxon>Bacillati</taxon>
        <taxon>Actinomycetota</taxon>
        <taxon>Actinomycetes</taxon>
        <taxon>Micrococcales</taxon>
        <taxon>Microbacteriaceae</taxon>
        <taxon>Rathayibacter</taxon>
    </lineage>
</organism>
<dbReference type="AlphaFoldDB" id="A0A162J0G4"/>
<evidence type="ECO:0000313" key="4">
    <source>
        <dbReference type="Proteomes" id="UP000076717"/>
    </source>
</evidence>
<dbReference type="EMBL" id="LIIN01000102">
    <property type="protein sequence ID" value="KZX20407.1"/>
    <property type="molecule type" value="Genomic_DNA"/>
</dbReference>
<evidence type="ECO:0000313" key="2">
    <source>
        <dbReference type="EMBL" id="KZX20407.1"/>
    </source>
</evidence>
<accession>A0A162J0G4</accession>
<gene>
    <name evidence="2" type="ORF">ACH61_02487</name>
    <name evidence="3" type="ORF">GSU10_01155</name>
</gene>